<feature type="non-terminal residue" evidence="2">
    <location>
        <position position="205"/>
    </location>
</feature>
<dbReference type="Proteomes" id="UP000319384">
    <property type="component" value="Unassembled WGS sequence"/>
</dbReference>
<accession>A0A520MZN5</accession>
<dbReference type="EMBL" id="SHBH01000009">
    <property type="protein sequence ID" value="RZO26675.1"/>
    <property type="molecule type" value="Genomic_DNA"/>
</dbReference>
<evidence type="ECO:0000313" key="2">
    <source>
        <dbReference type="EMBL" id="RZO26675.1"/>
    </source>
</evidence>
<dbReference type="Gene3D" id="2.120.10.30">
    <property type="entry name" value="TolB, C-terminal domain"/>
    <property type="match status" value="1"/>
</dbReference>
<feature type="transmembrane region" description="Helical" evidence="1">
    <location>
        <begin position="12"/>
        <end position="34"/>
    </location>
</feature>
<proteinExistence type="predicted"/>
<keyword evidence="1" id="KW-0472">Membrane</keyword>
<feature type="transmembrane region" description="Helical" evidence="1">
    <location>
        <begin position="46"/>
        <end position="65"/>
    </location>
</feature>
<comment type="caution">
    <text evidence="2">The sequence shown here is derived from an EMBL/GenBank/DDBJ whole genome shotgun (WGS) entry which is preliminary data.</text>
</comment>
<reference evidence="2 3" key="1">
    <citation type="submission" date="2019-02" db="EMBL/GenBank/DDBJ databases">
        <title>Prokaryotic population dynamics and viral predation in marine succession experiment using metagenomics: the confinement effect.</title>
        <authorList>
            <person name="Haro-Moreno J.M."/>
            <person name="Rodriguez-Valera F."/>
            <person name="Lopez-Perez M."/>
        </authorList>
    </citation>
    <scope>NUCLEOTIDE SEQUENCE [LARGE SCALE GENOMIC DNA]</scope>
    <source>
        <strain evidence="2">MED-G162</strain>
    </source>
</reference>
<protein>
    <submittedName>
        <fullName evidence="2">Uncharacterized protein</fullName>
    </submittedName>
</protein>
<evidence type="ECO:0000256" key="1">
    <source>
        <dbReference type="SAM" id="Phobius"/>
    </source>
</evidence>
<keyword evidence="1" id="KW-1133">Transmembrane helix</keyword>
<dbReference type="SUPFAM" id="SSF63829">
    <property type="entry name" value="Calcium-dependent phosphotriesterase"/>
    <property type="match status" value="1"/>
</dbReference>
<organism evidence="2 3">
    <name type="scientific">SAR86 cluster bacterium</name>
    <dbReference type="NCBI Taxonomy" id="2030880"/>
    <lineage>
        <taxon>Bacteria</taxon>
        <taxon>Pseudomonadati</taxon>
        <taxon>Pseudomonadota</taxon>
        <taxon>Gammaproteobacteria</taxon>
        <taxon>SAR86 cluster</taxon>
    </lineage>
</organism>
<gene>
    <name evidence="2" type="ORF">EVA95_01855</name>
</gene>
<name>A0A520MZN5_9GAMM</name>
<dbReference type="InterPro" id="IPR011042">
    <property type="entry name" value="6-blade_b-propeller_TolB-like"/>
</dbReference>
<keyword evidence="1" id="KW-0812">Transmembrane</keyword>
<sequence length="205" mass="23605">MDSFWYERVWMVVTLILGILIFIRGVFIIFFLDTIKKLFIVILKNYYKFTIPISLTMFFLAFFIVSTDYIGPQKDISSCRSDSVINVICDFYNPEDIVITPDKEFLLMSEFGGIGPYEEQKSGYFALLELSSGKKIIPNIVLGDNSWGNPSCSRNNLKFGPHGIDLIQRSDGMFQLGVINHFPEETVEMFQIVKNGKSWDFIWKG</sequence>
<dbReference type="AlphaFoldDB" id="A0A520MZN5"/>
<evidence type="ECO:0000313" key="3">
    <source>
        <dbReference type="Proteomes" id="UP000319384"/>
    </source>
</evidence>